<evidence type="ECO:0000256" key="2">
    <source>
        <dbReference type="ARBA" id="ARBA00022448"/>
    </source>
</evidence>
<dbReference type="InterPro" id="IPR003439">
    <property type="entry name" value="ABC_transporter-like_ATP-bd"/>
</dbReference>
<dbReference type="GO" id="GO:0016887">
    <property type="term" value="F:ATP hydrolysis activity"/>
    <property type="evidence" value="ECO:0007669"/>
    <property type="project" value="InterPro"/>
</dbReference>
<reference evidence="6 7" key="1">
    <citation type="submission" date="2022-11" db="EMBL/GenBank/DDBJ databases">
        <title>Haliovirga abyssi gen. nov., sp. nov., a mesophilic fermentative bacterium isolated from the Iheya North hydrothermal field and the proposal of Haliovirgaceae fam. nov.</title>
        <authorList>
            <person name="Miyazaki U."/>
            <person name="Tame A."/>
            <person name="Miyazaki J."/>
            <person name="Takai K."/>
            <person name="Sawayama S."/>
            <person name="Kitajima M."/>
            <person name="Okamoto A."/>
            <person name="Nakagawa S."/>
        </authorList>
    </citation>
    <scope>NUCLEOTIDE SEQUENCE [LARGE SCALE GENOMIC DNA]</scope>
    <source>
        <strain evidence="6 7">IC12</strain>
    </source>
</reference>
<organism evidence="6 7">
    <name type="scientific">Haliovirga abyssi</name>
    <dbReference type="NCBI Taxonomy" id="2996794"/>
    <lineage>
        <taxon>Bacteria</taxon>
        <taxon>Fusobacteriati</taxon>
        <taxon>Fusobacteriota</taxon>
        <taxon>Fusobacteriia</taxon>
        <taxon>Fusobacteriales</taxon>
        <taxon>Haliovirgaceae</taxon>
        <taxon>Haliovirga</taxon>
    </lineage>
</organism>
<dbReference type="AlphaFoldDB" id="A0AAU9DEE7"/>
<dbReference type="PROSITE" id="PS50893">
    <property type="entry name" value="ABC_TRANSPORTER_2"/>
    <property type="match status" value="1"/>
</dbReference>
<keyword evidence="2" id="KW-0813">Transport</keyword>
<accession>A0AAU9DEE7</accession>
<dbReference type="Proteomes" id="UP001321582">
    <property type="component" value="Chromosome"/>
</dbReference>
<dbReference type="EMBL" id="AP027059">
    <property type="protein sequence ID" value="BDU49702.1"/>
    <property type="molecule type" value="Genomic_DNA"/>
</dbReference>
<dbReference type="FunFam" id="3.40.50.300:FF:000425">
    <property type="entry name" value="Probable ABC transporter, ATP-binding subunit"/>
    <property type="match status" value="1"/>
</dbReference>
<evidence type="ECO:0000313" key="6">
    <source>
        <dbReference type="EMBL" id="BDU49702.1"/>
    </source>
</evidence>
<dbReference type="SUPFAM" id="SSF52540">
    <property type="entry name" value="P-loop containing nucleoside triphosphate hydrolases"/>
    <property type="match status" value="1"/>
</dbReference>
<sequence>MSIEFINISKKYGKFWALKDINLKLQKGKINILIGTSGSGKTTLLKLINRLIDRDSGEILINNKKINDIDVIELRKSMGYVVQEIGLFPHYTVYENIAVVPKLLKWDEEKIKNRVCELLEMVNLDPERFMDKYPRELSGGQKQRIGVARGLASDPEIILMDEPFGAIDPINREELQNSFLEIQKKIKKTIVFVTHDIREALKLGDYITVMNKGIIEGTGKKEDIIKETKNSFIKDILGDFSYIKYLEFMNSDNKIEEIKRIENQNNVYEDKQIVYSDFSENYYFLTDREEKFVGYLKKEEFNKNMKNLKKDFIDESSNLLEALNKMIFNKETMIPVLNNKKLIGVLRFESIIE</sequence>
<dbReference type="SMART" id="SM00382">
    <property type="entry name" value="AAA"/>
    <property type="match status" value="1"/>
</dbReference>
<evidence type="ECO:0000256" key="4">
    <source>
        <dbReference type="ARBA" id="ARBA00022840"/>
    </source>
</evidence>
<keyword evidence="4 6" id="KW-0067">ATP-binding</keyword>
<dbReference type="InterPro" id="IPR027417">
    <property type="entry name" value="P-loop_NTPase"/>
</dbReference>
<evidence type="ECO:0000259" key="5">
    <source>
        <dbReference type="PROSITE" id="PS50893"/>
    </source>
</evidence>
<feature type="domain" description="ABC transporter" evidence="5">
    <location>
        <begin position="3"/>
        <end position="237"/>
    </location>
</feature>
<dbReference type="Pfam" id="PF00005">
    <property type="entry name" value="ABC_tran"/>
    <property type="match status" value="1"/>
</dbReference>
<dbReference type="PROSITE" id="PS00211">
    <property type="entry name" value="ABC_TRANSPORTER_1"/>
    <property type="match status" value="1"/>
</dbReference>
<dbReference type="GO" id="GO:0005524">
    <property type="term" value="F:ATP binding"/>
    <property type="evidence" value="ECO:0007669"/>
    <property type="project" value="UniProtKB-KW"/>
</dbReference>
<dbReference type="RefSeq" id="WP_307904648.1">
    <property type="nucleotide sequence ID" value="NZ_AP027059.1"/>
</dbReference>
<dbReference type="InterPro" id="IPR046342">
    <property type="entry name" value="CBS_dom_sf"/>
</dbReference>
<dbReference type="InterPro" id="IPR017871">
    <property type="entry name" value="ABC_transporter-like_CS"/>
</dbReference>
<keyword evidence="3" id="KW-0547">Nucleotide-binding</keyword>
<evidence type="ECO:0000256" key="3">
    <source>
        <dbReference type="ARBA" id="ARBA00022741"/>
    </source>
</evidence>
<protein>
    <submittedName>
        <fullName evidence="6">Proline/glycine betaine ABC transporter ATP-binding protein</fullName>
    </submittedName>
</protein>
<dbReference type="PANTHER" id="PTHR43117">
    <property type="entry name" value="OSMOPROTECTANT IMPORT ATP-BINDING PROTEIN OSMV"/>
    <property type="match status" value="1"/>
</dbReference>
<dbReference type="GO" id="GO:0015697">
    <property type="term" value="P:quaternary ammonium group transport"/>
    <property type="evidence" value="ECO:0007669"/>
    <property type="project" value="UniProtKB-ARBA"/>
</dbReference>
<dbReference type="SUPFAM" id="SSF54631">
    <property type="entry name" value="CBS-domain pair"/>
    <property type="match status" value="1"/>
</dbReference>
<comment type="similarity">
    <text evidence="1">Belongs to the ABC transporter superfamily.</text>
</comment>
<dbReference type="Gene3D" id="3.40.50.300">
    <property type="entry name" value="P-loop containing nucleotide triphosphate hydrolases"/>
    <property type="match status" value="1"/>
</dbReference>
<name>A0AAU9DEE7_9FUSO</name>
<dbReference type="InterPro" id="IPR003593">
    <property type="entry name" value="AAA+_ATPase"/>
</dbReference>
<dbReference type="PANTHER" id="PTHR43117:SF4">
    <property type="entry name" value="OSMOPROTECTANT IMPORT ATP-BINDING PROTEIN OSMV"/>
    <property type="match status" value="1"/>
</dbReference>
<evidence type="ECO:0000313" key="7">
    <source>
        <dbReference type="Proteomes" id="UP001321582"/>
    </source>
</evidence>
<evidence type="ECO:0000256" key="1">
    <source>
        <dbReference type="ARBA" id="ARBA00005417"/>
    </source>
</evidence>
<dbReference type="KEGG" id="haby:HLVA_02710"/>
<keyword evidence="7" id="KW-1185">Reference proteome</keyword>
<proteinExistence type="inferred from homology"/>
<gene>
    <name evidence="6" type="primary">opuBA</name>
    <name evidence="6" type="ORF">HLVA_02710</name>
</gene>